<dbReference type="AlphaFoldDB" id="A0A0A2V1D3"/>
<evidence type="ECO:0000313" key="1">
    <source>
        <dbReference type="EMBL" id="KGQ01601.1"/>
    </source>
</evidence>
<proteinExistence type="predicted"/>
<organism evidence="1 2">
    <name type="scientific">Paracoccidioides lutzii (strain ATCC MYA-826 / Pb01)</name>
    <name type="common">Paracoccidioides brasiliensis</name>
    <dbReference type="NCBI Taxonomy" id="502779"/>
    <lineage>
        <taxon>Eukaryota</taxon>
        <taxon>Fungi</taxon>
        <taxon>Dikarya</taxon>
        <taxon>Ascomycota</taxon>
        <taxon>Pezizomycotina</taxon>
        <taxon>Eurotiomycetes</taxon>
        <taxon>Eurotiomycetidae</taxon>
        <taxon>Onygenales</taxon>
        <taxon>Ajellomycetaceae</taxon>
        <taxon>Paracoccidioides</taxon>
    </lineage>
</organism>
<dbReference type="HOGENOM" id="CLU_2455353_0_0_1"/>
<dbReference type="Proteomes" id="UP000002059">
    <property type="component" value="Partially assembled WGS sequence"/>
</dbReference>
<name>A0A0A2V1D3_PARBA</name>
<dbReference type="EMBL" id="KN293999">
    <property type="protein sequence ID" value="KGQ01601.1"/>
    <property type="molecule type" value="Genomic_DNA"/>
</dbReference>
<dbReference type="KEGG" id="pbl:PAAG_11731"/>
<dbReference type="GeneID" id="26970628"/>
<dbReference type="VEuPathDB" id="FungiDB:PAAG_11731"/>
<sequence>MWKEINCMDKSRPVSEVHGRTFGQKISILGLWSQRRFTNSTYVPAKREPLVAVAGDSLVLHGKLKQNRSLLALSVAQRTLWPFPEEIKR</sequence>
<evidence type="ECO:0000313" key="2">
    <source>
        <dbReference type="Proteomes" id="UP000002059"/>
    </source>
</evidence>
<keyword evidence="2" id="KW-1185">Reference proteome</keyword>
<gene>
    <name evidence="1" type="ORF">PAAG_11731</name>
</gene>
<dbReference type="RefSeq" id="XP_015703113.1">
    <property type="nucleotide sequence ID" value="XM_015847324.1"/>
</dbReference>
<reference evidence="1 2" key="1">
    <citation type="journal article" date="2011" name="PLoS Genet.">
        <title>Comparative genomic analysis of human fungal pathogens causing paracoccidioidomycosis.</title>
        <authorList>
            <person name="Desjardins C.A."/>
            <person name="Champion M.D."/>
            <person name="Holder J.W."/>
            <person name="Muszewska A."/>
            <person name="Goldberg J."/>
            <person name="Bailao A.M."/>
            <person name="Brigido M.M."/>
            <person name="Ferreira M.E."/>
            <person name="Garcia A.M."/>
            <person name="Grynberg M."/>
            <person name="Gujja S."/>
            <person name="Heiman D.I."/>
            <person name="Henn M.R."/>
            <person name="Kodira C.D."/>
            <person name="Leon-Narvaez H."/>
            <person name="Longo L.V."/>
            <person name="Ma L.J."/>
            <person name="Malavazi I."/>
            <person name="Matsuo A.L."/>
            <person name="Morais F.V."/>
            <person name="Pereira M."/>
            <person name="Rodriguez-Brito S."/>
            <person name="Sakthikumar S."/>
            <person name="Salem-Izacc S.M."/>
            <person name="Sykes S.M."/>
            <person name="Teixeira M.M."/>
            <person name="Vallejo M.C."/>
            <person name="Walter M.E."/>
            <person name="Yandava C."/>
            <person name="Young S."/>
            <person name="Zeng Q."/>
            <person name="Zucker J."/>
            <person name="Felipe M.S."/>
            <person name="Goldman G.H."/>
            <person name="Haas B.J."/>
            <person name="McEwen J.G."/>
            <person name="Nino-Vega G."/>
            <person name="Puccia R."/>
            <person name="San-Blas G."/>
            <person name="Soares C.M."/>
            <person name="Birren B.W."/>
            <person name="Cuomo C.A."/>
        </authorList>
    </citation>
    <scope>NUCLEOTIDE SEQUENCE [LARGE SCALE GENOMIC DNA]</scope>
    <source>
        <strain evidence="2">ATCC MYA-826 / Pb01</strain>
    </source>
</reference>
<protein>
    <submittedName>
        <fullName evidence="1">Uncharacterized protein</fullName>
    </submittedName>
</protein>
<accession>A0A0A2V1D3</accession>